<feature type="region of interest" description="Disordered" evidence="8">
    <location>
        <begin position="84"/>
        <end position="132"/>
    </location>
</feature>
<evidence type="ECO:0000256" key="6">
    <source>
        <dbReference type="ARBA" id="ARBA00046271"/>
    </source>
</evidence>
<dbReference type="InterPro" id="IPR006785">
    <property type="entry name" value="Pex14_N"/>
</dbReference>
<sequence>MSDSDPGEKKAGVPSWQLKTKEEPAKKEDKPAPESPSRATIIEQAKKFLEEDEVRNASIDKKVTFLESKGLQSEEIQALLGVTKNTEASSETPRPQPTQPSPPPPPPSSPRQQTPSQPPIITYPEFLTTPTSPTPLITKTRLLTTLYLFSGLSALLYGTNTYLLTPMLATLTESRLSLASTASSNLTKLITRLESMVSEIPPTIGHSQEHKDSDSESDEDPTELFHRDIGVQTSPPASESGARPTSPTPNSALADQTSRLKSLTESLNGLVEDSTSEGHDVVELEATIGVLKEYLEGMAFVVPNYSFGGVGGSGFGAREGKEADDEIGRVKMAIKSMKGVLLSARSFPSGVRGVGR</sequence>
<organism evidence="10 11">
    <name type="scientific">Hyaloscypha variabilis (strain UAMH 11265 / GT02V1 / F)</name>
    <name type="common">Meliniomyces variabilis</name>
    <dbReference type="NCBI Taxonomy" id="1149755"/>
    <lineage>
        <taxon>Eukaryota</taxon>
        <taxon>Fungi</taxon>
        <taxon>Dikarya</taxon>
        <taxon>Ascomycota</taxon>
        <taxon>Pezizomycotina</taxon>
        <taxon>Leotiomycetes</taxon>
        <taxon>Helotiales</taxon>
        <taxon>Hyaloscyphaceae</taxon>
        <taxon>Hyaloscypha</taxon>
        <taxon>Hyaloscypha variabilis</taxon>
    </lineage>
</organism>
<dbReference type="Pfam" id="PF04695">
    <property type="entry name" value="Pex14_N"/>
    <property type="match status" value="1"/>
</dbReference>
<dbReference type="Proteomes" id="UP000235786">
    <property type="component" value="Unassembled WGS sequence"/>
</dbReference>
<dbReference type="InterPro" id="IPR025655">
    <property type="entry name" value="PEX14"/>
</dbReference>
<gene>
    <name evidence="10" type="ORF">L207DRAFT_629933</name>
</gene>
<evidence type="ECO:0000256" key="7">
    <source>
        <dbReference type="RuleBase" id="RU367032"/>
    </source>
</evidence>
<comment type="function">
    <text evidence="7">Component of the PEX13-PEX14 docking complex, a translocon channel that specifically mediates the import of peroxisomal cargo proteins bound to PEX5 receptor. The PEX13-PEX14 docking complex forms a large import pore which can be opened to a diameter of about 9 nm. Mechanistically, PEX5 receptor along with cargo proteins associates with the PEX14 subunit of the PEX13-PEX14 docking complex in the cytosol, leading to the insertion of the receptor into the organelle membrane with the concomitant translocation of the cargo into the peroxisome matrix.</text>
</comment>
<evidence type="ECO:0000313" key="11">
    <source>
        <dbReference type="Proteomes" id="UP000235786"/>
    </source>
</evidence>
<name>A0A2J6S3X5_HYAVF</name>
<feature type="domain" description="Peroxisome membrane anchor protein Pex14p N-terminal" evidence="9">
    <location>
        <begin position="38"/>
        <end position="81"/>
    </location>
</feature>
<feature type="region of interest" description="Disordered" evidence="8">
    <location>
        <begin position="1"/>
        <end position="40"/>
    </location>
</feature>
<feature type="region of interest" description="Disordered" evidence="8">
    <location>
        <begin position="202"/>
        <end position="257"/>
    </location>
</feature>
<evidence type="ECO:0000256" key="4">
    <source>
        <dbReference type="ARBA" id="ARBA00029502"/>
    </source>
</evidence>
<evidence type="ECO:0000256" key="3">
    <source>
        <dbReference type="ARBA" id="ARBA00023140"/>
    </source>
</evidence>
<dbReference type="Gene3D" id="1.10.10.10">
    <property type="entry name" value="Winged helix-like DNA-binding domain superfamily/Winged helix DNA-binding domain"/>
    <property type="match status" value="1"/>
</dbReference>
<keyword evidence="11" id="KW-1185">Reference proteome</keyword>
<dbReference type="GO" id="GO:1990429">
    <property type="term" value="C:peroxisomal importomer complex"/>
    <property type="evidence" value="ECO:0007669"/>
    <property type="project" value="TreeGrafter"/>
</dbReference>
<keyword evidence="7" id="KW-0472">Membrane</keyword>
<dbReference type="GO" id="GO:0016560">
    <property type="term" value="P:protein import into peroxisome matrix, docking"/>
    <property type="evidence" value="ECO:0007669"/>
    <property type="project" value="UniProtKB-UniRule"/>
</dbReference>
<dbReference type="PANTHER" id="PTHR23058">
    <property type="entry name" value="PEROXISOMAL MEMBRANE PROTEIN PEX14"/>
    <property type="match status" value="1"/>
</dbReference>
<reference evidence="10 11" key="1">
    <citation type="submission" date="2016-04" db="EMBL/GenBank/DDBJ databases">
        <title>A degradative enzymes factory behind the ericoid mycorrhizal symbiosis.</title>
        <authorList>
            <consortium name="DOE Joint Genome Institute"/>
            <person name="Martino E."/>
            <person name="Morin E."/>
            <person name="Grelet G."/>
            <person name="Kuo A."/>
            <person name="Kohler A."/>
            <person name="Daghino S."/>
            <person name="Barry K."/>
            <person name="Choi C."/>
            <person name="Cichocki N."/>
            <person name="Clum A."/>
            <person name="Copeland A."/>
            <person name="Hainaut M."/>
            <person name="Haridas S."/>
            <person name="Labutti K."/>
            <person name="Lindquist E."/>
            <person name="Lipzen A."/>
            <person name="Khouja H.-R."/>
            <person name="Murat C."/>
            <person name="Ohm R."/>
            <person name="Olson A."/>
            <person name="Spatafora J."/>
            <person name="Veneault-Fourrey C."/>
            <person name="Henrissat B."/>
            <person name="Grigoriev I."/>
            <person name="Martin F."/>
            <person name="Perotto S."/>
        </authorList>
    </citation>
    <scope>NUCLEOTIDE SEQUENCE [LARGE SCALE GENOMIC DNA]</scope>
    <source>
        <strain evidence="10 11">F</strain>
    </source>
</reference>
<protein>
    <recommendedName>
        <fullName evidence="4 7">Peroxisomal membrane protein PEX14</fullName>
    </recommendedName>
    <alternativeName>
        <fullName evidence="5 7">Peroxin-14</fullName>
    </alternativeName>
</protein>
<comment type="similarity">
    <text evidence="1 7">Belongs to the peroxin-14 family.</text>
</comment>
<evidence type="ECO:0000256" key="1">
    <source>
        <dbReference type="ARBA" id="ARBA00005443"/>
    </source>
</evidence>
<dbReference type="EMBL" id="KZ613940">
    <property type="protein sequence ID" value="PMD45472.1"/>
    <property type="molecule type" value="Genomic_DNA"/>
</dbReference>
<evidence type="ECO:0000259" key="9">
    <source>
        <dbReference type="Pfam" id="PF04695"/>
    </source>
</evidence>
<comment type="subcellular location">
    <subcellularLocation>
        <location evidence="6 7">Peroxisome membrane</location>
    </subcellularLocation>
</comment>
<dbReference type="AlphaFoldDB" id="A0A2J6S3X5"/>
<feature type="compositionally biased region" description="Basic and acidic residues" evidence="8">
    <location>
        <begin position="19"/>
        <end position="32"/>
    </location>
</feature>
<evidence type="ECO:0000256" key="8">
    <source>
        <dbReference type="SAM" id="MobiDB-lite"/>
    </source>
</evidence>
<keyword evidence="2" id="KW-0811">Translocation</keyword>
<keyword evidence="7" id="KW-0653">Protein transport</keyword>
<evidence type="ECO:0000313" key="10">
    <source>
        <dbReference type="EMBL" id="PMD45472.1"/>
    </source>
</evidence>
<proteinExistence type="inferred from homology"/>
<keyword evidence="7" id="KW-0813">Transport</keyword>
<dbReference type="OrthoDB" id="441517at2759"/>
<dbReference type="GO" id="GO:0005778">
    <property type="term" value="C:peroxisomal membrane"/>
    <property type="evidence" value="ECO:0007669"/>
    <property type="project" value="UniProtKB-SubCell"/>
</dbReference>
<dbReference type="InterPro" id="IPR036388">
    <property type="entry name" value="WH-like_DNA-bd_sf"/>
</dbReference>
<keyword evidence="3 7" id="KW-0576">Peroxisome</keyword>
<evidence type="ECO:0000256" key="5">
    <source>
        <dbReference type="ARBA" id="ARBA00029691"/>
    </source>
</evidence>
<dbReference type="GO" id="GO:0005102">
    <property type="term" value="F:signaling receptor binding"/>
    <property type="evidence" value="ECO:0007669"/>
    <property type="project" value="TreeGrafter"/>
</dbReference>
<accession>A0A2J6S3X5</accession>
<feature type="compositionally biased region" description="Pro residues" evidence="8">
    <location>
        <begin position="94"/>
        <end position="109"/>
    </location>
</feature>
<evidence type="ECO:0000256" key="2">
    <source>
        <dbReference type="ARBA" id="ARBA00023010"/>
    </source>
</evidence>
<dbReference type="PANTHER" id="PTHR23058:SF5">
    <property type="entry name" value="PEROXISOMAL MEMBRANE PROTEIN PEX14"/>
    <property type="match status" value="1"/>
</dbReference>
<feature type="compositionally biased region" description="Basic and acidic residues" evidence="8">
    <location>
        <begin position="1"/>
        <end position="11"/>
    </location>
</feature>
<feature type="compositionally biased region" description="Polar residues" evidence="8">
    <location>
        <begin position="231"/>
        <end position="257"/>
    </location>
</feature>